<feature type="compositionally biased region" description="Basic residues" evidence="2">
    <location>
        <begin position="1"/>
        <end position="11"/>
    </location>
</feature>
<dbReference type="OrthoDB" id="3532430at2759"/>
<gene>
    <name evidence="3" type="ORF">N7468_005252</name>
</gene>
<feature type="region of interest" description="Disordered" evidence="2">
    <location>
        <begin position="1"/>
        <end position="110"/>
    </location>
</feature>
<reference evidence="3" key="1">
    <citation type="submission" date="2022-11" db="EMBL/GenBank/DDBJ databases">
        <authorList>
            <person name="Petersen C."/>
        </authorList>
    </citation>
    <scope>NUCLEOTIDE SEQUENCE</scope>
    <source>
        <strain evidence="3">IBT 19713</strain>
    </source>
</reference>
<dbReference type="AlphaFoldDB" id="A0A9W9TMT5"/>
<dbReference type="GO" id="GO:0032982">
    <property type="term" value="C:myosin filament"/>
    <property type="evidence" value="ECO:0007669"/>
    <property type="project" value="TreeGrafter"/>
</dbReference>
<evidence type="ECO:0000256" key="1">
    <source>
        <dbReference type="SAM" id="Coils"/>
    </source>
</evidence>
<dbReference type="GO" id="GO:0000146">
    <property type="term" value="F:microfilament motor activity"/>
    <property type="evidence" value="ECO:0007669"/>
    <property type="project" value="TreeGrafter"/>
</dbReference>
<reference evidence="3" key="2">
    <citation type="journal article" date="2023" name="IMA Fungus">
        <title>Comparative genomic study of the Penicillium genus elucidates a diverse pangenome and 15 lateral gene transfer events.</title>
        <authorList>
            <person name="Petersen C."/>
            <person name="Sorensen T."/>
            <person name="Nielsen M.R."/>
            <person name="Sondergaard T.E."/>
            <person name="Sorensen J.L."/>
            <person name="Fitzpatrick D.A."/>
            <person name="Frisvad J.C."/>
            <person name="Nielsen K.L."/>
        </authorList>
    </citation>
    <scope>NUCLEOTIDE SEQUENCE</scope>
    <source>
        <strain evidence="3">IBT 19713</strain>
    </source>
</reference>
<keyword evidence="1" id="KW-0175">Coiled coil</keyword>
<feature type="compositionally biased region" description="Polar residues" evidence="2">
    <location>
        <begin position="12"/>
        <end position="43"/>
    </location>
</feature>
<accession>A0A9W9TMT5</accession>
<dbReference type="GeneID" id="83201852"/>
<dbReference type="RefSeq" id="XP_058330289.1">
    <property type="nucleotide sequence ID" value="XM_058474549.1"/>
</dbReference>
<keyword evidence="4" id="KW-1185">Reference proteome</keyword>
<dbReference type="EMBL" id="JAPQKS010000004">
    <property type="protein sequence ID" value="KAJ5232296.1"/>
    <property type="molecule type" value="Genomic_DNA"/>
</dbReference>
<comment type="caution">
    <text evidence="3">The sequence shown here is derived from an EMBL/GenBank/DDBJ whole genome shotgun (WGS) entry which is preliminary data.</text>
</comment>
<dbReference type="Proteomes" id="UP001150941">
    <property type="component" value="Unassembled WGS sequence"/>
</dbReference>
<feature type="coiled-coil region" evidence="1">
    <location>
        <begin position="628"/>
        <end position="655"/>
    </location>
</feature>
<evidence type="ECO:0000313" key="3">
    <source>
        <dbReference type="EMBL" id="KAJ5232296.1"/>
    </source>
</evidence>
<organism evidence="3 4">
    <name type="scientific">Penicillium chermesinum</name>
    <dbReference type="NCBI Taxonomy" id="63820"/>
    <lineage>
        <taxon>Eukaryota</taxon>
        <taxon>Fungi</taxon>
        <taxon>Dikarya</taxon>
        <taxon>Ascomycota</taxon>
        <taxon>Pezizomycotina</taxon>
        <taxon>Eurotiomycetes</taxon>
        <taxon>Eurotiomycetidae</taxon>
        <taxon>Eurotiales</taxon>
        <taxon>Aspergillaceae</taxon>
        <taxon>Penicillium</taxon>
    </lineage>
</organism>
<sequence length="774" mass="87248">METRQAGRKRCNSSISNSRNTSPVSHRTRQSTAALDSAATQPAATPKRSRKRVRFSDPGPQLHETGLGCTGLTPAMKRTCFSDRLKRPGTPSRKSRRQSAPIPGPRRDFDAIEPFEDESSERVVQFTPLRQILDMRTKRRIRRIGLSDEINHIQREKREHASFEKTLATLLQERDALQEELRSVKRRSGQSDQPPPYDSFWRSFQGNAQQMEEQTTLIHDGASVASSGNLDDPTLLQTDGDTFMLNESALITSDSPIFRHANLRHSPVPEGLSLLEQMSNDVSTQTERPDEAEHYDVHNLAHDLQAARSEKHELFNVCRSQMSVFENSEIGDMLRQTTPPPDFLENVISTLTTALARASDATETLEGISEQCSSLGFSGARADDVLSEMREHFRAARLELERAIPGETADVGLEDGKATLSALVKRVKSLARELRAERKYHFGSLGREKALRGQFDNLLHRYEAATDKISSLEESIASSASDMLHTRMRMQDMENEDQEKTVGIDRLNTALDKYHDDMKSLEELVSKLESENAAAKEKYMQQITILRKQIASERKERSAIEISASESEVRIRRLEETVEQNQIRACDLTAQVEALEKEHTEALRAVQDRADQRAQQQEQDIGILNVRISDLTTSLDTARSEAQRLQRLNASLKVQLRMEMDARDELMDKWAAEQARSFALMKETVSSERRKAKVRAANWELKSEDLMSDGTTVNGSDPITPVSMTRFVDVECGRGKDRRRMDSGVGILTEDLLESEAMSDLYQGLNSEPDLPAL</sequence>
<feature type="coiled-coil region" evidence="1">
    <location>
        <begin position="504"/>
        <end position="584"/>
    </location>
</feature>
<name>A0A9W9TMT5_9EURO</name>
<feature type="coiled-coil region" evidence="1">
    <location>
        <begin position="153"/>
        <end position="187"/>
    </location>
</feature>
<proteinExistence type="predicted"/>
<protein>
    <submittedName>
        <fullName evidence="3">Uncharacterized protein</fullName>
    </submittedName>
</protein>
<dbReference type="PANTHER" id="PTHR45615">
    <property type="entry name" value="MYOSIN HEAVY CHAIN, NON-MUSCLE"/>
    <property type="match status" value="1"/>
</dbReference>
<evidence type="ECO:0000256" key="2">
    <source>
        <dbReference type="SAM" id="MobiDB-lite"/>
    </source>
</evidence>
<dbReference type="GO" id="GO:0051015">
    <property type="term" value="F:actin filament binding"/>
    <property type="evidence" value="ECO:0007669"/>
    <property type="project" value="TreeGrafter"/>
</dbReference>
<dbReference type="PANTHER" id="PTHR45615:SF40">
    <property type="entry name" value="MYOSIN HEAVY CHAIN, NON-MUSCLE"/>
    <property type="match status" value="1"/>
</dbReference>
<dbReference type="GO" id="GO:0016460">
    <property type="term" value="C:myosin II complex"/>
    <property type="evidence" value="ECO:0007669"/>
    <property type="project" value="TreeGrafter"/>
</dbReference>
<dbReference type="GO" id="GO:0005737">
    <property type="term" value="C:cytoplasm"/>
    <property type="evidence" value="ECO:0007669"/>
    <property type="project" value="TreeGrafter"/>
</dbReference>
<evidence type="ECO:0000313" key="4">
    <source>
        <dbReference type="Proteomes" id="UP001150941"/>
    </source>
</evidence>